<proteinExistence type="predicted"/>
<feature type="region of interest" description="Disordered" evidence="1">
    <location>
        <begin position="79"/>
        <end position="222"/>
    </location>
</feature>
<comment type="caution">
    <text evidence="2">The sequence shown here is derived from an EMBL/GenBank/DDBJ whole genome shotgun (WGS) entry which is preliminary data.</text>
</comment>
<organism evidence="2 3">
    <name type="scientific">Lasiosphaeris hirsuta</name>
    <dbReference type="NCBI Taxonomy" id="260670"/>
    <lineage>
        <taxon>Eukaryota</taxon>
        <taxon>Fungi</taxon>
        <taxon>Dikarya</taxon>
        <taxon>Ascomycota</taxon>
        <taxon>Pezizomycotina</taxon>
        <taxon>Sordariomycetes</taxon>
        <taxon>Sordariomycetidae</taxon>
        <taxon>Sordariales</taxon>
        <taxon>Lasiosphaeriaceae</taxon>
        <taxon>Lasiosphaeris</taxon>
    </lineage>
</organism>
<protein>
    <submittedName>
        <fullName evidence="2">Uncharacterized protein</fullName>
    </submittedName>
</protein>
<feature type="compositionally biased region" description="Basic and acidic residues" evidence="1">
    <location>
        <begin position="14"/>
        <end position="40"/>
    </location>
</feature>
<sequence length="310" mass="34450">MAKDRARNPSVEPKAGKERKASKDKVSKSAKPKDIKDTKPKKDKKVKKLNEELVDDDATALQPVSSVAIEANDAEDYVAIDGDGDKKPQPGQLKVKAKKPKTPLNRETKKAEKAARKATVTESEKFVPVTTSSGNATDGKVGTAQEKKKSKQARKDAKLLEDKDQKPLFMIDTQPTKMVSKSDSNSESSSDSDSEEDQLKKRKMSKNAENNQNIKSAHGGLNRAARRHLLLMAREKEAIQKRLGIEPASKEPNKEVDHELSLWVARRAKVYTRTEDRFEERKEKKAVKKARAAQKKAELRKAKAAASTSK</sequence>
<feature type="region of interest" description="Disordered" evidence="1">
    <location>
        <begin position="281"/>
        <end position="310"/>
    </location>
</feature>
<name>A0AA40AQ54_9PEZI</name>
<dbReference type="AlphaFoldDB" id="A0AA40AQ54"/>
<evidence type="ECO:0000313" key="3">
    <source>
        <dbReference type="Proteomes" id="UP001172102"/>
    </source>
</evidence>
<feature type="region of interest" description="Disordered" evidence="1">
    <location>
        <begin position="1"/>
        <end position="50"/>
    </location>
</feature>
<keyword evidence="3" id="KW-1185">Reference proteome</keyword>
<dbReference type="EMBL" id="JAUKUA010000003">
    <property type="protein sequence ID" value="KAK0719963.1"/>
    <property type="molecule type" value="Genomic_DNA"/>
</dbReference>
<reference evidence="2" key="1">
    <citation type="submission" date="2023-06" db="EMBL/GenBank/DDBJ databases">
        <title>Genome-scale phylogeny and comparative genomics of the fungal order Sordariales.</title>
        <authorList>
            <consortium name="Lawrence Berkeley National Laboratory"/>
            <person name="Hensen N."/>
            <person name="Bonometti L."/>
            <person name="Westerberg I."/>
            <person name="Brannstrom I.O."/>
            <person name="Guillou S."/>
            <person name="Cros-Aarteil S."/>
            <person name="Calhoun S."/>
            <person name="Haridas S."/>
            <person name="Kuo A."/>
            <person name="Mondo S."/>
            <person name="Pangilinan J."/>
            <person name="Riley R."/>
            <person name="Labutti K."/>
            <person name="Andreopoulos B."/>
            <person name="Lipzen A."/>
            <person name="Chen C."/>
            <person name="Yanf M."/>
            <person name="Daum C."/>
            <person name="Ng V."/>
            <person name="Clum A."/>
            <person name="Steindorff A."/>
            <person name="Ohm R."/>
            <person name="Martin F."/>
            <person name="Silar P."/>
            <person name="Natvig D."/>
            <person name="Lalanne C."/>
            <person name="Gautier V."/>
            <person name="Ament-Velasquez S.L."/>
            <person name="Kruys A."/>
            <person name="Hutchinson M.I."/>
            <person name="Powell A.J."/>
            <person name="Barry K."/>
            <person name="Miller A.N."/>
            <person name="Grigoriev I.V."/>
            <person name="Debuchy R."/>
            <person name="Gladieux P."/>
            <person name="Thoren M.H."/>
            <person name="Johannesson H."/>
        </authorList>
    </citation>
    <scope>NUCLEOTIDE SEQUENCE</scope>
    <source>
        <strain evidence="2">SMH4607-1</strain>
    </source>
</reference>
<feature type="compositionally biased region" description="Basic and acidic residues" evidence="1">
    <location>
        <begin position="153"/>
        <end position="166"/>
    </location>
</feature>
<accession>A0AA40AQ54</accession>
<evidence type="ECO:0000313" key="2">
    <source>
        <dbReference type="EMBL" id="KAK0719963.1"/>
    </source>
</evidence>
<gene>
    <name evidence="2" type="ORF">B0H67DRAFT_643262</name>
</gene>
<dbReference type="Proteomes" id="UP001172102">
    <property type="component" value="Unassembled WGS sequence"/>
</dbReference>
<feature type="compositionally biased region" description="Basic residues" evidence="1">
    <location>
        <begin position="284"/>
        <end position="294"/>
    </location>
</feature>
<evidence type="ECO:0000256" key="1">
    <source>
        <dbReference type="SAM" id="MobiDB-lite"/>
    </source>
</evidence>
<feature type="compositionally biased region" description="Basic and acidic residues" evidence="1">
    <location>
        <begin position="104"/>
        <end position="115"/>
    </location>
</feature>